<feature type="transmembrane region" description="Helical" evidence="10">
    <location>
        <begin position="363"/>
        <end position="385"/>
    </location>
</feature>
<evidence type="ECO:0000256" key="10">
    <source>
        <dbReference type="SAM" id="Phobius"/>
    </source>
</evidence>
<evidence type="ECO:0000256" key="8">
    <source>
        <dbReference type="ARBA" id="ARBA00023012"/>
    </source>
</evidence>
<keyword evidence="14" id="KW-1185">Reference proteome</keyword>
<protein>
    <recommendedName>
        <fullName evidence="2">histidine kinase</fullName>
        <ecNumber evidence="2">2.7.13.3</ecNumber>
    </recommendedName>
</protein>
<dbReference type="RefSeq" id="WP_066784098.1">
    <property type="nucleotide sequence ID" value="NZ_LWQS01000038.1"/>
</dbReference>
<dbReference type="GO" id="GO:0016020">
    <property type="term" value="C:membrane"/>
    <property type="evidence" value="ECO:0007669"/>
    <property type="project" value="InterPro"/>
</dbReference>
<feature type="transmembrane region" description="Helical" evidence="10">
    <location>
        <begin position="20"/>
        <end position="39"/>
    </location>
</feature>
<dbReference type="PANTHER" id="PTHR24421">
    <property type="entry name" value="NITRATE/NITRITE SENSOR PROTEIN NARX-RELATED"/>
    <property type="match status" value="1"/>
</dbReference>
<feature type="transmembrane region" description="Helical" evidence="10">
    <location>
        <begin position="119"/>
        <end position="139"/>
    </location>
</feature>
<dbReference type="EMBL" id="LWQS01000038">
    <property type="protein sequence ID" value="OAN47230.1"/>
    <property type="molecule type" value="Genomic_DNA"/>
</dbReference>
<keyword evidence="5" id="KW-0547">Nucleotide-binding</keyword>
<dbReference type="Pfam" id="PF02518">
    <property type="entry name" value="HATPase_c"/>
    <property type="match status" value="1"/>
</dbReference>
<dbReference type="InterPro" id="IPR050482">
    <property type="entry name" value="Sensor_HK_TwoCompSys"/>
</dbReference>
<sequence length="678" mass="73609">MNHRLSSLTQTIISRYQRAALAFLILLSLVTLVVALSAVGDAALRAEWPRLAGMLACLGFMLGVAWLTPLRVLTVWGQLALIGLELAAAAGAQLLTAAPLIDYIYLVLVLQGIILFRPWVWAIMAIGVWAIWAIVRYQLSNDLIGWLQSNLAIAFPATCAIIAAFIYARHVHRSEQMQSMLQQMQQRYAAFSALLREMQQRAASEERQRLLHLLASEVQQALANAEQSVATALALAQTNLGRVQAVIDVPRAAAANAIERLRAIVMALRYQPGSHEPSPRLALAGAVDETLIAPRPNHVLAWLLPSLFVSLSLGLALLQPRPLSISALLWFLALGGLLIVASACTQQVRHAVFVQLGLAAQTLTITLMAAMTNLLPLLWGLLLVAWQMASRLSLLQWLLFAAVLPLLLMVVGFWQPFVLDVTTTVSLLMAMVLVSAPLLLARYQLRRRQQVEWQVKLLEAEMQQQADEMQAITVAAERARLAREVHDDLGSKLVLINLELQLAAELAAEDAAAARDHLANSRELLHSAWQSLLAVADAELPVQGATLAAHLRRLAEQCAQSTRARVALEVQGEIDHLAAPVTHCIYRAVQEGLTNACKHARADTIAVQVKAEGGYVVVTITNNDQPDRILPPIDLGSGSFGLIGLRERAEALGGGLEAGPLPDGGWRLRLVLPAEGGG</sequence>
<dbReference type="Gene3D" id="1.20.5.1930">
    <property type="match status" value="1"/>
</dbReference>
<keyword evidence="10" id="KW-0812">Transmembrane</keyword>
<feature type="domain" description="Histidine kinase/HSP90-like ATPase" evidence="11">
    <location>
        <begin position="585"/>
        <end position="675"/>
    </location>
</feature>
<keyword evidence="8" id="KW-0902">Two-component regulatory system</keyword>
<dbReference type="Gene3D" id="3.30.565.10">
    <property type="entry name" value="Histidine kinase-like ATPase, C-terminal domain"/>
    <property type="match status" value="1"/>
</dbReference>
<feature type="transmembrane region" description="Helical" evidence="10">
    <location>
        <begin position="86"/>
        <end position="113"/>
    </location>
</feature>
<keyword evidence="4" id="KW-0808">Transferase</keyword>
<dbReference type="InterPro" id="IPR036890">
    <property type="entry name" value="HATPase_C_sf"/>
</dbReference>
<evidence type="ECO:0000259" key="11">
    <source>
        <dbReference type="Pfam" id="PF02518"/>
    </source>
</evidence>
<keyword evidence="6 13" id="KW-0418">Kinase</keyword>
<feature type="transmembrane region" description="Helical" evidence="10">
    <location>
        <begin position="397"/>
        <end position="415"/>
    </location>
</feature>
<dbReference type="OrthoDB" id="199946at2"/>
<feature type="domain" description="Signal transduction histidine kinase subgroup 3 dimerisation and phosphoacceptor" evidence="12">
    <location>
        <begin position="477"/>
        <end position="532"/>
    </location>
</feature>
<reference evidence="13 14" key="1">
    <citation type="submission" date="2016-04" db="EMBL/GenBank/DDBJ databases">
        <title>Chloroflexus islandicus sp. nov., a thermophilic filamentous anoxygenic phototrophic bacterium from geyser Strokkur (Iceland).</title>
        <authorList>
            <person name="Gaisin V.A."/>
            <person name="Kalashnikov A.M."/>
            <person name="Sukhacheva M.V."/>
            <person name="Grouzdev D.S."/>
            <person name="Ivanov T.M."/>
            <person name="Kuznetsov B."/>
            <person name="Gorlenko V.M."/>
        </authorList>
    </citation>
    <scope>NUCLEOTIDE SEQUENCE [LARGE SCALE GENOMIC DNA]</scope>
    <source>
        <strain evidence="14">isl-2</strain>
    </source>
</reference>
<evidence type="ECO:0000313" key="14">
    <source>
        <dbReference type="Proteomes" id="UP000078287"/>
    </source>
</evidence>
<proteinExistence type="predicted"/>
<keyword evidence="7" id="KW-0067">ATP-binding</keyword>
<dbReference type="InterPro" id="IPR011712">
    <property type="entry name" value="Sig_transdc_His_kin_sub3_dim/P"/>
</dbReference>
<evidence type="ECO:0000313" key="13">
    <source>
        <dbReference type="EMBL" id="OAN47230.1"/>
    </source>
</evidence>
<evidence type="ECO:0000256" key="5">
    <source>
        <dbReference type="ARBA" id="ARBA00022741"/>
    </source>
</evidence>
<feature type="transmembrane region" description="Helical" evidence="10">
    <location>
        <begin position="421"/>
        <end position="440"/>
    </location>
</feature>
<evidence type="ECO:0000256" key="1">
    <source>
        <dbReference type="ARBA" id="ARBA00000085"/>
    </source>
</evidence>
<dbReference type="SUPFAM" id="SSF55874">
    <property type="entry name" value="ATPase domain of HSP90 chaperone/DNA topoisomerase II/histidine kinase"/>
    <property type="match status" value="1"/>
</dbReference>
<feature type="transmembrane region" description="Helical" evidence="10">
    <location>
        <begin position="325"/>
        <end position="343"/>
    </location>
</feature>
<evidence type="ECO:0000256" key="6">
    <source>
        <dbReference type="ARBA" id="ARBA00022777"/>
    </source>
</evidence>
<dbReference type="Pfam" id="PF07730">
    <property type="entry name" value="HisKA_3"/>
    <property type="match status" value="1"/>
</dbReference>
<keyword evidence="9" id="KW-0175">Coiled coil</keyword>
<organism evidence="13 14">
    <name type="scientific">Chloroflexus islandicus</name>
    <dbReference type="NCBI Taxonomy" id="1707952"/>
    <lineage>
        <taxon>Bacteria</taxon>
        <taxon>Bacillati</taxon>
        <taxon>Chloroflexota</taxon>
        <taxon>Chloroflexia</taxon>
        <taxon>Chloroflexales</taxon>
        <taxon>Chloroflexineae</taxon>
        <taxon>Chloroflexaceae</taxon>
        <taxon>Chloroflexus</taxon>
    </lineage>
</organism>
<dbReference type="GO" id="GO:0005524">
    <property type="term" value="F:ATP binding"/>
    <property type="evidence" value="ECO:0007669"/>
    <property type="project" value="UniProtKB-KW"/>
</dbReference>
<evidence type="ECO:0000256" key="3">
    <source>
        <dbReference type="ARBA" id="ARBA00022553"/>
    </source>
</evidence>
<evidence type="ECO:0000256" key="7">
    <source>
        <dbReference type="ARBA" id="ARBA00022840"/>
    </source>
</evidence>
<accession>A0A178MEN4</accession>
<dbReference type="STRING" id="1707952.A6A03_00350"/>
<feature type="transmembrane region" description="Helical" evidence="10">
    <location>
        <begin position="51"/>
        <end position="74"/>
    </location>
</feature>
<dbReference type="EC" id="2.7.13.3" evidence="2"/>
<dbReference type="GO" id="GO:0000155">
    <property type="term" value="F:phosphorelay sensor kinase activity"/>
    <property type="evidence" value="ECO:0007669"/>
    <property type="project" value="InterPro"/>
</dbReference>
<dbReference type="GO" id="GO:0046983">
    <property type="term" value="F:protein dimerization activity"/>
    <property type="evidence" value="ECO:0007669"/>
    <property type="project" value="InterPro"/>
</dbReference>
<comment type="catalytic activity">
    <reaction evidence="1">
        <text>ATP + protein L-histidine = ADP + protein N-phospho-L-histidine.</text>
        <dbReference type="EC" id="2.7.13.3"/>
    </reaction>
</comment>
<feature type="coiled-coil region" evidence="9">
    <location>
        <begin position="181"/>
        <end position="208"/>
    </location>
</feature>
<evidence type="ECO:0000256" key="9">
    <source>
        <dbReference type="SAM" id="Coils"/>
    </source>
</evidence>
<keyword evidence="10" id="KW-1133">Transmembrane helix</keyword>
<keyword evidence="3" id="KW-0597">Phosphoprotein</keyword>
<gene>
    <name evidence="13" type="ORF">A6A03_00350</name>
</gene>
<evidence type="ECO:0000256" key="4">
    <source>
        <dbReference type="ARBA" id="ARBA00022679"/>
    </source>
</evidence>
<evidence type="ECO:0000259" key="12">
    <source>
        <dbReference type="Pfam" id="PF07730"/>
    </source>
</evidence>
<name>A0A178MEN4_9CHLR</name>
<feature type="coiled-coil region" evidence="9">
    <location>
        <begin position="448"/>
        <end position="475"/>
    </location>
</feature>
<dbReference type="InterPro" id="IPR003594">
    <property type="entry name" value="HATPase_dom"/>
</dbReference>
<keyword evidence="10" id="KW-0472">Membrane</keyword>
<feature type="transmembrane region" description="Helical" evidence="10">
    <location>
        <begin position="151"/>
        <end position="168"/>
    </location>
</feature>
<dbReference type="Proteomes" id="UP000078287">
    <property type="component" value="Unassembled WGS sequence"/>
</dbReference>
<comment type="caution">
    <text evidence="13">The sequence shown here is derived from an EMBL/GenBank/DDBJ whole genome shotgun (WGS) entry which is preliminary data.</text>
</comment>
<evidence type="ECO:0000256" key="2">
    <source>
        <dbReference type="ARBA" id="ARBA00012438"/>
    </source>
</evidence>
<dbReference type="PANTHER" id="PTHR24421:SF10">
    <property type="entry name" value="NITRATE_NITRITE SENSOR PROTEIN NARQ"/>
    <property type="match status" value="1"/>
</dbReference>
<dbReference type="AlphaFoldDB" id="A0A178MEN4"/>
<dbReference type="CDD" id="cd16917">
    <property type="entry name" value="HATPase_UhpB-NarQ-NarX-like"/>
    <property type="match status" value="1"/>
</dbReference>